<protein>
    <submittedName>
        <fullName evidence="2">Uncharacterized protein</fullName>
    </submittedName>
</protein>
<gene>
    <name evidence="2" type="ORF">Stube_22880</name>
</gene>
<dbReference type="AlphaFoldDB" id="A0A640UTD9"/>
<dbReference type="Proteomes" id="UP000431826">
    <property type="component" value="Unassembled WGS sequence"/>
</dbReference>
<reference evidence="2 3" key="1">
    <citation type="submission" date="2019-12" db="EMBL/GenBank/DDBJ databases">
        <title>Whole genome shotgun sequence of Streptomyces tubercidicus NBRC 13090.</title>
        <authorList>
            <person name="Ichikawa N."/>
            <person name="Kimura A."/>
            <person name="Kitahashi Y."/>
            <person name="Komaki H."/>
            <person name="Tamura T."/>
        </authorList>
    </citation>
    <scope>NUCLEOTIDE SEQUENCE [LARGE SCALE GENOMIC DNA]</scope>
    <source>
        <strain evidence="2 3">NBRC 13090</strain>
    </source>
</reference>
<evidence type="ECO:0000313" key="3">
    <source>
        <dbReference type="Proteomes" id="UP000431826"/>
    </source>
</evidence>
<evidence type="ECO:0000313" key="2">
    <source>
        <dbReference type="EMBL" id="GFE37615.1"/>
    </source>
</evidence>
<evidence type="ECO:0000256" key="1">
    <source>
        <dbReference type="SAM" id="MobiDB-lite"/>
    </source>
</evidence>
<feature type="region of interest" description="Disordered" evidence="1">
    <location>
        <begin position="1"/>
        <end position="30"/>
    </location>
</feature>
<comment type="caution">
    <text evidence="2">The sequence shown here is derived from an EMBL/GenBank/DDBJ whole genome shotgun (WGS) entry which is preliminary data.</text>
</comment>
<keyword evidence="3" id="KW-1185">Reference proteome</keyword>
<name>A0A640UTD9_9ACTN</name>
<sequence length="77" mass="8450">MRGGVSTVMTPIGRTAATTRRKREYAPEQRGAGYQALPALAVRHHTHLHYCRFRTIPRASSQLNAGYMDAGIPADAI</sequence>
<accession>A0A640UTD9</accession>
<organism evidence="2 3">
    <name type="scientific">Streptomyces tubercidicus</name>
    <dbReference type="NCBI Taxonomy" id="47759"/>
    <lineage>
        <taxon>Bacteria</taxon>
        <taxon>Bacillati</taxon>
        <taxon>Actinomycetota</taxon>
        <taxon>Actinomycetes</taxon>
        <taxon>Kitasatosporales</taxon>
        <taxon>Streptomycetaceae</taxon>
        <taxon>Streptomyces</taxon>
    </lineage>
</organism>
<dbReference type="EMBL" id="BLIR01000001">
    <property type="protein sequence ID" value="GFE37615.1"/>
    <property type="molecule type" value="Genomic_DNA"/>
</dbReference>
<proteinExistence type="predicted"/>